<gene>
    <name evidence="2" type="ORF">QRB35_23255</name>
</gene>
<name>A0ABT7P7D1_MYCIT</name>
<dbReference type="EMBL" id="JASZZX010000027">
    <property type="protein sequence ID" value="MDM3928908.1"/>
    <property type="molecule type" value="Genomic_DNA"/>
</dbReference>
<keyword evidence="3" id="KW-1185">Reference proteome</keyword>
<evidence type="ECO:0000256" key="1">
    <source>
        <dbReference type="SAM" id="MobiDB-lite"/>
    </source>
</evidence>
<protein>
    <submittedName>
        <fullName evidence="2">Uncharacterized protein</fullName>
    </submittedName>
</protein>
<organism evidence="2 3">
    <name type="scientific">Mycobacterium intracellulare subsp. chimaera</name>
    <dbReference type="NCBI Taxonomy" id="222805"/>
    <lineage>
        <taxon>Bacteria</taxon>
        <taxon>Bacillati</taxon>
        <taxon>Actinomycetota</taxon>
        <taxon>Actinomycetes</taxon>
        <taxon>Mycobacteriales</taxon>
        <taxon>Mycobacteriaceae</taxon>
        <taxon>Mycobacterium</taxon>
        <taxon>Mycobacterium avium complex (MAC)</taxon>
    </lineage>
</organism>
<dbReference type="RefSeq" id="WP_139315488.1">
    <property type="nucleotide sequence ID" value="NZ_CP015267.1"/>
</dbReference>
<sequence length="125" mass="14119">MADHYATVVASEAVLQRITRETPRGNISCTNTSARDPMARRDAWYQALDRMAELSPRAVVASHKDPTRPDSPSDIDETRRYLDAVGPVPDSTSDATEFYHAVKKLYPDRVNPWAIWLTALRLFSE</sequence>
<reference evidence="2 3" key="1">
    <citation type="submission" date="2023-06" db="EMBL/GenBank/DDBJ databases">
        <title>Itaconate inhibition of nontuberculous mycobacteria.</title>
        <authorList>
            <person name="Breen P."/>
            <person name="Zimbric M."/>
            <person name="Caverly L."/>
        </authorList>
    </citation>
    <scope>NUCLEOTIDE SEQUENCE [LARGE SCALE GENOMIC DNA]</scope>
    <source>
        <strain evidence="2 3">FLAC1071</strain>
    </source>
</reference>
<reference evidence="3" key="2">
    <citation type="submission" date="2023-06" db="EMBL/GenBank/DDBJ databases">
        <title>Itaconate inhibition of nontuberculous mycobacteria.</title>
        <authorList>
            <person name="Spilker T."/>
        </authorList>
    </citation>
    <scope>NUCLEOTIDE SEQUENCE [LARGE SCALE GENOMIC DNA]</scope>
    <source>
        <strain evidence="3">FLAC1071</strain>
    </source>
</reference>
<proteinExistence type="predicted"/>
<evidence type="ECO:0000313" key="2">
    <source>
        <dbReference type="EMBL" id="MDM3928908.1"/>
    </source>
</evidence>
<feature type="region of interest" description="Disordered" evidence="1">
    <location>
        <begin position="57"/>
        <end position="90"/>
    </location>
</feature>
<evidence type="ECO:0000313" key="3">
    <source>
        <dbReference type="Proteomes" id="UP001529272"/>
    </source>
</evidence>
<dbReference type="InterPro" id="IPR036866">
    <property type="entry name" value="RibonucZ/Hydroxyglut_hydro"/>
</dbReference>
<comment type="caution">
    <text evidence="2">The sequence shown here is derived from an EMBL/GenBank/DDBJ whole genome shotgun (WGS) entry which is preliminary data.</text>
</comment>
<dbReference type="Proteomes" id="UP001529272">
    <property type="component" value="Unassembled WGS sequence"/>
</dbReference>
<accession>A0ABT7P7D1</accession>
<dbReference type="SUPFAM" id="SSF56281">
    <property type="entry name" value="Metallo-hydrolase/oxidoreductase"/>
    <property type="match status" value="1"/>
</dbReference>